<accession>A0A5B6VKS4</accession>
<protein>
    <submittedName>
        <fullName evidence="2">RNA-directed DNA polymerase (Reverse transcriptase), Ribonuclease H</fullName>
    </submittedName>
</protein>
<dbReference type="Gene3D" id="3.10.10.10">
    <property type="entry name" value="HIV Type 1 Reverse Transcriptase, subunit A, domain 1"/>
    <property type="match status" value="1"/>
</dbReference>
<dbReference type="PANTHER" id="PTHR24559:SF457">
    <property type="entry name" value="RNA-DIRECTED DNA POLYMERASE HOMOLOG"/>
    <property type="match status" value="1"/>
</dbReference>
<dbReference type="SUPFAM" id="SSF56672">
    <property type="entry name" value="DNA/RNA polymerases"/>
    <property type="match status" value="1"/>
</dbReference>
<dbReference type="InterPro" id="IPR053134">
    <property type="entry name" value="RNA-dir_DNA_polymerase"/>
</dbReference>
<evidence type="ECO:0000313" key="2">
    <source>
        <dbReference type="EMBL" id="KAA3469614.1"/>
    </source>
</evidence>
<dbReference type="CDD" id="cd01647">
    <property type="entry name" value="RT_LTR"/>
    <property type="match status" value="1"/>
</dbReference>
<dbReference type="Gene3D" id="3.30.70.270">
    <property type="match status" value="1"/>
</dbReference>
<dbReference type="PANTHER" id="PTHR24559">
    <property type="entry name" value="TRANSPOSON TY3-I GAG-POL POLYPROTEIN"/>
    <property type="match status" value="1"/>
</dbReference>
<gene>
    <name evidence="2" type="ORF">EPI10_015384</name>
</gene>
<dbReference type="AlphaFoldDB" id="A0A5B6VKS4"/>
<sequence length="311" mass="36051">MGLSMSDPERSCENSRNYCEFHHEKGHEIQECAEFRALVQGLMDNKEIEFCEGVKESVKEMLENVHINAIYEETTEGGTLPDIRPYEPGSVLNNWTAEEIPVDFEDGIDCGLSPNLLRMVKEEEKQILPHEETVKIVTLEKGKVVKIGTCITEEIKRDIVELLQEFKDIFAWSYQDMPRLSTDIVVHRLPIKEDCRPVQQKLWRMRPDIVLKIKEEVKRQFNAGFLQEVKYSEWVANIVSVPKKDGKVRMCVDCRDLNKASPKDNFPLSHIDTLVDNTKGYSLFSFTDGFSRYNQIKMHPEDMEKTTFITL</sequence>
<keyword evidence="2" id="KW-0808">Transferase</keyword>
<keyword evidence="3" id="KW-1185">Reference proteome</keyword>
<comment type="caution">
    <text evidence="2">The sequence shown here is derived from an EMBL/GenBank/DDBJ whole genome shotgun (WGS) entry which is preliminary data.</text>
</comment>
<proteinExistence type="predicted"/>
<dbReference type="InterPro" id="IPR043502">
    <property type="entry name" value="DNA/RNA_pol_sf"/>
</dbReference>
<dbReference type="InterPro" id="IPR000477">
    <property type="entry name" value="RT_dom"/>
</dbReference>
<keyword evidence="2" id="KW-0548">Nucleotidyltransferase</keyword>
<dbReference type="Pfam" id="PF00078">
    <property type="entry name" value="RVT_1"/>
    <property type="match status" value="1"/>
</dbReference>
<name>A0A5B6VKS4_9ROSI</name>
<evidence type="ECO:0000313" key="3">
    <source>
        <dbReference type="Proteomes" id="UP000325315"/>
    </source>
</evidence>
<feature type="domain" description="Reverse transcriptase" evidence="1">
    <location>
        <begin position="241"/>
        <end position="310"/>
    </location>
</feature>
<dbReference type="GO" id="GO:0003964">
    <property type="term" value="F:RNA-directed DNA polymerase activity"/>
    <property type="evidence" value="ECO:0007669"/>
    <property type="project" value="UniProtKB-KW"/>
</dbReference>
<reference evidence="3" key="1">
    <citation type="journal article" date="2019" name="Plant Biotechnol. J.">
        <title>Genome sequencing of the Australian wild diploid species Gossypium australe highlights disease resistance and delayed gland morphogenesis.</title>
        <authorList>
            <person name="Cai Y."/>
            <person name="Cai X."/>
            <person name="Wang Q."/>
            <person name="Wang P."/>
            <person name="Zhang Y."/>
            <person name="Cai C."/>
            <person name="Xu Y."/>
            <person name="Wang K."/>
            <person name="Zhou Z."/>
            <person name="Wang C."/>
            <person name="Geng S."/>
            <person name="Li B."/>
            <person name="Dong Q."/>
            <person name="Hou Y."/>
            <person name="Wang H."/>
            <person name="Ai P."/>
            <person name="Liu Z."/>
            <person name="Yi F."/>
            <person name="Sun M."/>
            <person name="An G."/>
            <person name="Cheng J."/>
            <person name="Zhang Y."/>
            <person name="Shi Q."/>
            <person name="Xie Y."/>
            <person name="Shi X."/>
            <person name="Chang Y."/>
            <person name="Huang F."/>
            <person name="Chen Y."/>
            <person name="Hong S."/>
            <person name="Mi L."/>
            <person name="Sun Q."/>
            <person name="Zhang L."/>
            <person name="Zhou B."/>
            <person name="Peng R."/>
            <person name="Zhang X."/>
            <person name="Liu F."/>
        </authorList>
    </citation>
    <scope>NUCLEOTIDE SEQUENCE [LARGE SCALE GENOMIC DNA]</scope>
    <source>
        <strain evidence="3">cv. PA1801</strain>
    </source>
</reference>
<dbReference type="InterPro" id="IPR043128">
    <property type="entry name" value="Rev_trsase/Diguanyl_cyclase"/>
</dbReference>
<dbReference type="OrthoDB" id="1724165at2759"/>
<evidence type="ECO:0000259" key="1">
    <source>
        <dbReference type="Pfam" id="PF00078"/>
    </source>
</evidence>
<keyword evidence="2" id="KW-0695">RNA-directed DNA polymerase</keyword>
<dbReference type="Proteomes" id="UP000325315">
    <property type="component" value="Unassembled WGS sequence"/>
</dbReference>
<dbReference type="EMBL" id="SMMG02000006">
    <property type="protein sequence ID" value="KAA3469614.1"/>
    <property type="molecule type" value="Genomic_DNA"/>
</dbReference>
<organism evidence="2 3">
    <name type="scientific">Gossypium australe</name>
    <dbReference type="NCBI Taxonomy" id="47621"/>
    <lineage>
        <taxon>Eukaryota</taxon>
        <taxon>Viridiplantae</taxon>
        <taxon>Streptophyta</taxon>
        <taxon>Embryophyta</taxon>
        <taxon>Tracheophyta</taxon>
        <taxon>Spermatophyta</taxon>
        <taxon>Magnoliopsida</taxon>
        <taxon>eudicotyledons</taxon>
        <taxon>Gunneridae</taxon>
        <taxon>Pentapetalae</taxon>
        <taxon>rosids</taxon>
        <taxon>malvids</taxon>
        <taxon>Malvales</taxon>
        <taxon>Malvaceae</taxon>
        <taxon>Malvoideae</taxon>
        <taxon>Gossypium</taxon>
    </lineage>
</organism>